<dbReference type="RefSeq" id="WP_416206494.1">
    <property type="nucleotide sequence ID" value="NZ_JBBKTX010000016.1"/>
</dbReference>
<dbReference type="NCBIfam" id="TIGR00444">
    <property type="entry name" value="mazG"/>
    <property type="match status" value="1"/>
</dbReference>
<feature type="domain" description="NTP pyrophosphohydrolase MazG-like" evidence="1">
    <location>
        <begin position="27"/>
        <end position="100"/>
    </location>
</feature>
<dbReference type="InterPro" id="IPR048015">
    <property type="entry name" value="NTP-PPase_MazG-like_N"/>
</dbReference>
<protein>
    <submittedName>
        <fullName evidence="2">Nucleoside triphosphate pyrophosphohydrolase</fullName>
        <ecNumber evidence="2">3.6.1.9</ecNumber>
    </submittedName>
</protein>
<organism evidence="2 3">
    <name type="scientific">Oceanobacter antarcticus</name>
    <dbReference type="NCBI Taxonomy" id="3133425"/>
    <lineage>
        <taxon>Bacteria</taxon>
        <taxon>Pseudomonadati</taxon>
        <taxon>Pseudomonadota</taxon>
        <taxon>Gammaproteobacteria</taxon>
        <taxon>Oceanospirillales</taxon>
        <taxon>Oceanospirillaceae</taxon>
        <taxon>Oceanobacter</taxon>
    </lineage>
</organism>
<sequence>MYQLDDLLTLMARLRNPKTGCPWDLQQDFASIVPHTLEEAYEVADAIERQDWPHLEEELGDLLFQVIFYGQLGVEQQHFTVASIIDRLVTKLIRRHPHVFPAGTLESERDPSITPQAAEINANWEAIKEAENAAKPTPHQSRLLDSVPATMPGLTRAVKLQKKASTVGFDWNNPHAVVDKIREELDEVLVEMDANDHQRLESEIGDLLFAVANLARHYHIDPEVAVRGTNQRFSQRFAVVEDRAQAAGGWQQVSLSEMEISWQIAKQVEKQQQDKGRQN</sequence>
<gene>
    <name evidence="2" type="primary">mazG</name>
    <name evidence="2" type="ORF">WG929_13665</name>
</gene>
<proteinExistence type="predicted"/>
<dbReference type="GO" id="GO:0047429">
    <property type="term" value="F:nucleoside triphosphate diphosphatase activity"/>
    <property type="evidence" value="ECO:0007669"/>
    <property type="project" value="UniProtKB-EC"/>
</dbReference>
<dbReference type="SUPFAM" id="SSF101386">
    <property type="entry name" value="all-alpha NTP pyrophosphatases"/>
    <property type="match status" value="2"/>
</dbReference>
<dbReference type="CDD" id="cd11529">
    <property type="entry name" value="NTP-PPase_MazG_Cterm"/>
    <property type="match status" value="1"/>
</dbReference>
<dbReference type="Gene3D" id="1.10.287.1080">
    <property type="entry name" value="MazG-like"/>
    <property type="match status" value="2"/>
</dbReference>
<dbReference type="InterPro" id="IPR048011">
    <property type="entry name" value="NTP-PPase_MazG-like_C"/>
</dbReference>
<evidence type="ECO:0000313" key="3">
    <source>
        <dbReference type="Proteomes" id="UP001620597"/>
    </source>
</evidence>
<dbReference type="Pfam" id="PF03819">
    <property type="entry name" value="MazG"/>
    <property type="match status" value="2"/>
</dbReference>
<reference evidence="2 3" key="1">
    <citation type="submission" date="2024-03" db="EMBL/GenBank/DDBJ databases">
        <title>High-quality draft genome sequence of Oceanobacter sp. wDCs-4.</title>
        <authorList>
            <person name="Dong C."/>
        </authorList>
    </citation>
    <scope>NUCLEOTIDE SEQUENCE [LARGE SCALE GENOMIC DNA]</scope>
    <source>
        <strain evidence="3">wDCs-4</strain>
    </source>
</reference>
<keyword evidence="3" id="KW-1185">Reference proteome</keyword>
<dbReference type="EMBL" id="JBBKTX010000016">
    <property type="protein sequence ID" value="MFK4753459.1"/>
    <property type="molecule type" value="Genomic_DNA"/>
</dbReference>
<dbReference type="PANTHER" id="PTHR30522">
    <property type="entry name" value="NUCLEOSIDE TRIPHOSPHATE PYROPHOSPHOHYDROLASE"/>
    <property type="match status" value="1"/>
</dbReference>
<dbReference type="EC" id="3.6.1.9" evidence="2"/>
<dbReference type="NCBIfam" id="NF007113">
    <property type="entry name" value="PRK09562.1"/>
    <property type="match status" value="1"/>
</dbReference>
<evidence type="ECO:0000259" key="1">
    <source>
        <dbReference type="Pfam" id="PF03819"/>
    </source>
</evidence>
<dbReference type="Proteomes" id="UP001620597">
    <property type="component" value="Unassembled WGS sequence"/>
</dbReference>
<keyword evidence="2" id="KW-0378">Hydrolase</keyword>
<comment type="caution">
    <text evidence="2">The sequence shown here is derived from an EMBL/GenBank/DDBJ whole genome shotgun (WGS) entry which is preliminary data.</text>
</comment>
<feature type="domain" description="NTP pyrophosphohydrolase MazG-like" evidence="1">
    <location>
        <begin position="174"/>
        <end position="236"/>
    </location>
</feature>
<dbReference type="CDD" id="cd11528">
    <property type="entry name" value="NTP-PPase_MazG_Nterm"/>
    <property type="match status" value="1"/>
</dbReference>
<name>A0ABW8NKK7_9GAMM</name>
<dbReference type="InterPro" id="IPR011551">
    <property type="entry name" value="NTP_PyrPHydrolase_MazG"/>
</dbReference>
<dbReference type="InterPro" id="IPR004518">
    <property type="entry name" value="MazG-like_dom"/>
</dbReference>
<accession>A0ABW8NKK7</accession>
<dbReference type="PANTHER" id="PTHR30522:SF0">
    <property type="entry name" value="NUCLEOSIDE TRIPHOSPHATE PYROPHOSPHOHYDROLASE"/>
    <property type="match status" value="1"/>
</dbReference>
<evidence type="ECO:0000313" key="2">
    <source>
        <dbReference type="EMBL" id="MFK4753459.1"/>
    </source>
</evidence>